<evidence type="ECO:0000313" key="1">
    <source>
        <dbReference type="EMBL" id="KAF1828891.1"/>
    </source>
</evidence>
<sequence>MYRLARIRRRGCVYTGMHTPQSPHTRRCVKPATEHRSCKKYTGVRTLPSVELVCWCRVSVLVSRGWTLDFFPFAPWLHNISPSPEKLSLVEQRSATWRNLTEGRGCLQCSPLMLTHTVGTKSLRGDADTSRYRECVKISKNDDGAGRSKNVEAPFVGL</sequence>
<dbReference type="AlphaFoldDB" id="A0A6A5JXT2"/>
<dbReference type="EMBL" id="ML975487">
    <property type="protein sequence ID" value="KAF1828891.1"/>
    <property type="molecule type" value="Genomic_DNA"/>
</dbReference>
<proteinExistence type="predicted"/>
<name>A0A6A5JXT2_9PLEO</name>
<accession>A0A6A5JXT2</accession>
<dbReference type="Proteomes" id="UP000800040">
    <property type="component" value="Unassembled WGS sequence"/>
</dbReference>
<keyword evidence="2" id="KW-1185">Reference proteome</keyword>
<protein>
    <submittedName>
        <fullName evidence="1">Uncharacterized protein</fullName>
    </submittedName>
</protein>
<evidence type="ECO:0000313" key="2">
    <source>
        <dbReference type="Proteomes" id="UP000800040"/>
    </source>
</evidence>
<gene>
    <name evidence="1" type="ORF">BDW02DRAFT_199428</name>
</gene>
<reference evidence="1" key="1">
    <citation type="submission" date="2020-01" db="EMBL/GenBank/DDBJ databases">
        <authorList>
            <consortium name="DOE Joint Genome Institute"/>
            <person name="Haridas S."/>
            <person name="Albert R."/>
            <person name="Binder M."/>
            <person name="Bloem J."/>
            <person name="Labutti K."/>
            <person name="Salamov A."/>
            <person name="Andreopoulos B."/>
            <person name="Baker S.E."/>
            <person name="Barry K."/>
            <person name="Bills G."/>
            <person name="Bluhm B.H."/>
            <person name="Cannon C."/>
            <person name="Castanera R."/>
            <person name="Culley D.E."/>
            <person name="Daum C."/>
            <person name="Ezra D."/>
            <person name="Gonzalez J.B."/>
            <person name="Henrissat B."/>
            <person name="Kuo A."/>
            <person name="Liang C."/>
            <person name="Lipzen A."/>
            <person name="Lutzoni F."/>
            <person name="Magnuson J."/>
            <person name="Mondo S."/>
            <person name="Nolan M."/>
            <person name="Ohm R."/>
            <person name="Pangilinan J."/>
            <person name="Park H.-J."/>
            <person name="Ramirez L."/>
            <person name="Alfaro M."/>
            <person name="Sun H."/>
            <person name="Tritt A."/>
            <person name="Yoshinaga Y."/>
            <person name="Zwiers L.-H."/>
            <person name="Turgeon B.G."/>
            <person name="Goodwin S.B."/>
            <person name="Spatafora J.W."/>
            <person name="Crous P.W."/>
            <person name="Grigoriev I.V."/>
        </authorList>
    </citation>
    <scope>NUCLEOTIDE SEQUENCE</scope>
    <source>
        <strain evidence="1">P77</strain>
    </source>
</reference>
<organism evidence="1 2">
    <name type="scientific">Decorospora gaudefroyi</name>
    <dbReference type="NCBI Taxonomy" id="184978"/>
    <lineage>
        <taxon>Eukaryota</taxon>
        <taxon>Fungi</taxon>
        <taxon>Dikarya</taxon>
        <taxon>Ascomycota</taxon>
        <taxon>Pezizomycotina</taxon>
        <taxon>Dothideomycetes</taxon>
        <taxon>Pleosporomycetidae</taxon>
        <taxon>Pleosporales</taxon>
        <taxon>Pleosporineae</taxon>
        <taxon>Pleosporaceae</taxon>
        <taxon>Decorospora</taxon>
    </lineage>
</organism>